<evidence type="ECO:0000313" key="1">
    <source>
        <dbReference type="EMBL" id="RQM40158.1"/>
    </source>
</evidence>
<keyword evidence="2" id="KW-1185">Reference proteome</keyword>
<sequence length="87" mass="9322">MLKNTLSLPLDESGQRRWPAINVAAERMLVAASCSAGAVVRVPEVQGTFHQGTLVSGSVQKAQKKARTEVRAFWSNKLTPGSAPGFQ</sequence>
<evidence type="ECO:0000313" key="2">
    <source>
        <dbReference type="Proteomes" id="UP000279457"/>
    </source>
</evidence>
<comment type="caution">
    <text evidence="1">The sequence shown here is derived from an EMBL/GenBank/DDBJ whole genome shotgun (WGS) entry which is preliminary data.</text>
</comment>
<dbReference type="AlphaFoldDB" id="A0A3N6S3E1"/>
<protein>
    <submittedName>
        <fullName evidence="1">Uncharacterized protein</fullName>
    </submittedName>
</protein>
<reference evidence="1 2" key="1">
    <citation type="submission" date="2018-10" db="EMBL/GenBank/DDBJ databases">
        <title>Draft genome sequence for the type isolate of Erwinia psidii, agent causal of bacterial blight in guava (Psidium guajava) and wilt and die-back of Eucalyptus spp.</title>
        <authorList>
            <person name="Hermenegildo P.S."/>
            <person name="Santos S.A."/>
            <person name="Guimaraes L.M.S."/>
            <person name="Vidigal P.M.P."/>
            <person name="Pereira I.C."/>
            <person name="Badel J.L."/>
            <person name="Alfenas-Zerbini P."/>
            <person name="Ferreira M.A.S.V."/>
            <person name="Alfenas A.C."/>
        </authorList>
    </citation>
    <scope>NUCLEOTIDE SEQUENCE [LARGE SCALE GENOMIC DNA]</scope>
    <source>
        <strain evidence="1 2">IBSBF 435</strain>
    </source>
</reference>
<dbReference type="EMBL" id="RHHM01000001">
    <property type="protein sequence ID" value="RQM40158.1"/>
    <property type="molecule type" value="Genomic_DNA"/>
</dbReference>
<organism evidence="1 2">
    <name type="scientific">Erwinia psidii</name>
    <dbReference type="NCBI Taxonomy" id="69224"/>
    <lineage>
        <taxon>Bacteria</taxon>
        <taxon>Pseudomonadati</taxon>
        <taxon>Pseudomonadota</taxon>
        <taxon>Gammaproteobacteria</taxon>
        <taxon>Enterobacterales</taxon>
        <taxon>Erwiniaceae</taxon>
        <taxon>Erwinia</taxon>
    </lineage>
</organism>
<dbReference type="Proteomes" id="UP000279457">
    <property type="component" value="Unassembled WGS sequence"/>
</dbReference>
<gene>
    <name evidence="1" type="ORF">EB241_02405</name>
</gene>
<proteinExistence type="predicted"/>
<dbReference type="RefSeq" id="WP_124231594.1">
    <property type="nucleotide sequence ID" value="NZ_RHHM01000001.1"/>
</dbReference>
<accession>A0A3N6S3E1</accession>
<dbReference type="OrthoDB" id="9815027at2"/>
<name>A0A3N6S3E1_9GAMM</name>